<keyword evidence="22" id="KW-1185">Reference proteome</keyword>
<dbReference type="KEGG" id="atw:C0099_13980"/>
<comment type="catalytic activity">
    <reaction evidence="18 19">
        <text>UDP-N-acetyl-alpha-D-muramate + NADP(+) = UDP-N-acetyl-3-O-(1-carboxyvinyl)-alpha-D-glucosamine + NADPH + H(+)</text>
        <dbReference type="Rhea" id="RHEA:12248"/>
        <dbReference type="ChEBI" id="CHEBI:15378"/>
        <dbReference type="ChEBI" id="CHEBI:57783"/>
        <dbReference type="ChEBI" id="CHEBI:58349"/>
        <dbReference type="ChEBI" id="CHEBI:68483"/>
        <dbReference type="ChEBI" id="CHEBI:70757"/>
        <dbReference type="EC" id="1.3.1.98"/>
    </reaction>
</comment>
<dbReference type="UniPathway" id="UPA00219"/>
<dbReference type="GO" id="GO:0008762">
    <property type="term" value="F:UDP-N-acetylmuramate dehydrogenase activity"/>
    <property type="evidence" value="ECO:0007669"/>
    <property type="project" value="UniProtKB-UniRule"/>
</dbReference>
<feature type="domain" description="FAD-binding PCMH-type" evidence="20">
    <location>
        <begin position="22"/>
        <end position="193"/>
    </location>
</feature>
<evidence type="ECO:0000256" key="3">
    <source>
        <dbReference type="ARBA" id="ARBA00004496"/>
    </source>
</evidence>
<comment type="function">
    <text evidence="2 19">Cell wall formation.</text>
</comment>
<dbReference type="InterPro" id="IPR016167">
    <property type="entry name" value="FAD-bd_PCMH_sub1"/>
</dbReference>
<dbReference type="Pfam" id="PF01565">
    <property type="entry name" value="FAD_binding_4"/>
    <property type="match status" value="1"/>
</dbReference>
<dbReference type="GO" id="GO:0051301">
    <property type="term" value="P:cell division"/>
    <property type="evidence" value="ECO:0007669"/>
    <property type="project" value="UniProtKB-KW"/>
</dbReference>
<dbReference type="InterPro" id="IPR016166">
    <property type="entry name" value="FAD-bd_PCMH"/>
</dbReference>
<evidence type="ECO:0000313" key="21">
    <source>
        <dbReference type="EMBL" id="AUN95945.1"/>
    </source>
</evidence>
<evidence type="ECO:0000256" key="17">
    <source>
        <dbReference type="ARBA" id="ARBA00031026"/>
    </source>
</evidence>
<organism evidence="21 22">
    <name type="scientific">Pseudazoarcus pumilus</name>
    <dbReference type="NCBI Taxonomy" id="2067960"/>
    <lineage>
        <taxon>Bacteria</taxon>
        <taxon>Pseudomonadati</taxon>
        <taxon>Pseudomonadota</taxon>
        <taxon>Betaproteobacteria</taxon>
        <taxon>Rhodocyclales</taxon>
        <taxon>Zoogloeaceae</taxon>
        <taxon>Pseudazoarcus</taxon>
    </lineage>
</organism>
<protein>
    <recommendedName>
        <fullName evidence="6 19">UDP-N-acetylenolpyruvoylglucosamine reductase</fullName>
        <ecNumber evidence="5 19">1.3.1.98</ecNumber>
    </recommendedName>
    <alternativeName>
        <fullName evidence="17 19">UDP-N-acetylmuramate dehydrogenase</fullName>
    </alternativeName>
</protein>
<keyword evidence="10 19" id="KW-0274">FAD</keyword>
<keyword evidence="9 19" id="KW-0285">Flavoprotein</keyword>
<evidence type="ECO:0000256" key="1">
    <source>
        <dbReference type="ARBA" id="ARBA00001974"/>
    </source>
</evidence>
<feature type="active site" description="Proton donor" evidence="19">
    <location>
        <position position="243"/>
    </location>
</feature>
<keyword evidence="15 19" id="KW-0131">Cell cycle</keyword>
<comment type="subcellular location">
    <subcellularLocation>
        <location evidence="3 19">Cytoplasm</location>
    </subcellularLocation>
</comment>
<dbReference type="GO" id="GO:0071949">
    <property type="term" value="F:FAD binding"/>
    <property type="evidence" value="ECO:0007669"/>
    <property type="project" value="InterPro"/>
</dbReference>
<evidence type="ECO:0000256" key="9">
    <source>
        <dbReference type="ARBA" id="ARBA00022630"/>
    </source>
</evidence>
<evidence type="ECO:0000256" key="15">
    <source>
        <dbReference type="ARBA" id="ARBA00023306"/>
    </source>
</evidence>
<reference evidence="21 22" key="1">
    <citation type="submission" date="2018-01" db="EMBL/GenBank/DDBJ databases">
        <authorList>
            <person name="Fu G.-Y."/>
        </authorList>
    </citation>
    <scope>NUCLEOTIDE SEQUENCE [LARGE SCALE GENOMIC DNA]</scope>
    <source>
        <strain evidence="21 22">SY39</strain>
    </source>
</reference>
<dbReference type="GO" id="GO:0009252">
    <property type="term" value="P:peptidoglycan biosynthetic process"/>
    <property type="evidence" value="ECO:0007669"/>
    <property type="project" value="UniProtKB-UniRule"/>
</dbReference>
<evidence type="ECO:0000256" key="12">
    <source>
        <dbReference type="ARBA" id="ARBA00022960"/>
    </source>
</evidence>
<evidence type="ECO:0000256" key="8">
    <source>
        <dbReference type="ARBA" id="ARBA00022618"/>
    </source>
</evidence>
<feature type="active site" evidence="19">
    <location>
        <position position="169"/>
    </location>
</feature>
<keyword evidence="14 19" id="KW-0560">Oxidoreductase</keyword>
<evidence type="ECO:0000256" key="13">
    <source>
        <dbReference type="ARBA" id="ARBA00022984"/>
    </source>
</evidence>
<dbReference type="SUPFAM" id="SSF56194">
    <property type="entry name" value="Uridine diphospho-N-Acetylenolpyruvylglucosamine reductase, MurB, C-terminal domain"/>
    <property type="match status" value="1"/>
</dbReference>
<gene>
    <name evidence="19" type="primary">murB</name>
    <name evidence="21" type="ORF">C0099_13980</name>
</gene>
<keyword evidence="8 19" id="KW-0132">Cell division</keyword>
<evidence type="ECO:0000256" key="18">
    <source>
        <dbReference type="ARBA" id="ARBA00048914"/>
    </source>
</evidence>
<evidence type="ECO:0000256" key="11">
    <source>
        <dbReference type="ARBA" id="ARBA00022857"/>
    </source>
</evidence>
<dbReference type="SUPFAM" id="SSF56176">
    <property type="entry name" value="FAD-binding/transporter-associated domain-like"/>
    <property type="match status" value="1"/>
</dbReference>
<dbReference type="GO" id="GO:0008360">
    <property type="term" value="P:regulation of cell shape"/>
    <property type="evidence" value="ECO:0007669"/>
    <property type="project" value="UniProtKB-KW"/>
</dbReference>
<dbReference type="InterPro" id="IPR011601">
    <property type="entry name" value="MurB_C"/>
</dbReference>
<evidence type="ECO:0000256" key="16">
    <source>
        <dbReference type="ARBA" id="ARBA00023316"/>
    </source>
</evidence>
<dbReference type="NCBIfam" id="TIGR00179">
    <property type="entry name" value="murB"/>
    <property type="match status" value="1"/>
</dbReference>
<dbReference type="AlphaFoldDB" id="A0A2I6S9L9"/>
<name>A0A2I6S9L9_9RHOO</name>
<evidence type="ECO:0000259" key="20">
    <source>
        <dbReference type="PROSITE" id="PS51387"/>
    </source>
</evidence>
<sequence>MPTETPHVIDGADLAALNTFGLPGRAAHLAVIEHSEQLAALLARPDWGDAPSLVLGGGSNIVVDGDFPGWVLQVAIRGRELAGEDEDFRYVRAGGGENWHDFVRWTLAQGWGGLENLSLIPGTVGAAPIQNIGAYGLELEARFDHLEAVSLADGRARRFDAADCGFGYRDSVFKRGEAGRWLIASVTFRLPRRWRPVTHYADVAAELAARDIGVPTPLDVSDAVVAIRRRKLPDPAVLGNAGSFFKNPRVDDATLARLQAAHPGLPHYSQPGGGAKIAAGWLIDQCGWKGRDLGPVGCFERQALVLVNRGGANGADVRRAAEAIRADVAARFGVELEPEPVFVSARRE</sequence>
<evidence type="ECO:0000256" key="5">
    <source>
        <dbReference type="ARBA" id="ARBA00012518"/>
    </source>
</evidence>
<dbReference type="GO" id="GO:0071555">
    <property type="term" value="P:cell wall organization"/>
    <property type="evidence" value="ECO:0007669"/>
    <property type="project" value="UniProtKB-KW"/>
</dbReference>
<evidence type="ECO:0000256" key="7">
    <source>
        <dbReference type="ARBA" id="ARBA00022490"/>
    </source>
</evidence>
<keyword evidence="12 19" id="KW-0133">Cell shape</keyword>
<dbReference type="OrthoDB" id="9804753at2"/>
<keyword evidence="13 19" id="KW-0573">Peptidoglycan synthesis</keyword>
<accession>A0A2I6S9L9</accession>
<feature type="active site" evidence="19">
    <location>
        <position position="339"/>
    </location>
</feature>
<comment type="cofactor">
    <cofactor evidence="1 19">
        <name>FAD</name>
        <dbReference type="ChEBI" id="CHEBI:57692"/>
    </cofactor>
</comment>
<evidence type="ECO:0000313" key="22">
    <source>
        <dbReference type="Proteomes" id="UP000242205"/>
    </source>
</evidence>
<dbReference type="InterPro" id="IPR016169">
    <property type="entry name" value="FAD-bd_PCMH_sub2"/>
</dbReference>
<dbReference type="EMBL" id="CP025682">
    <property type="protein sequence ID" value="AUN95945.1"/>
    <property type="molecule type" value="Genomic_DNA"/>
</dbReference>
<comment type="pathway">
    <text evidence="4 19">Cell wall biogenesis; peptidoglycan biosynthesis.</text>
</comment>
<evidence type="ECO:0000256" key="4">
    <source>
        <dbReference type="ARBA" id="ARBA00004752"/>
    </source>
</evidence>
<dbReference type="PANTHER" id="PTHR21071">
    <property type="entry name" value="UDP-N-ACETYLENOLPYRUVOYLGLUCOSAMINE REDUCTASE"/>
    <property type="match status" value="1"/>
</dbReference>
<dbReference type="Gene3D" id="3.30.43.10">
    <property type="entry name" value="Uridine Diphospho-n-acetylenolpyruvylglucosamine Reductase, domain 2"/>
    <property type="match status" value="1"/>
</dbReference>
<dbReference type="EC" id="1.3.1.98" evidence="5 19"/>
<keyword evidence="11 19" id="KW-0521">NADP</keyword>
<evidence type="ECO:0000256" key="19">
    <source>
        <dbReference type="HAMAP-Rule" id="MF_00037"/>
    </source>
</evidence>
<evidence type="ECO:0000256" key="14">
    <source>
        <dbReference type="ARBA" id="ARBA00023002"/>
    </source>
</evidence>
<dbReference type="RefSeq" id="WP_102247990.1">
    <property type="nucleotide sequence ID" value="NZ_CP025682.1"/>
</dbReference>
<proteinExistence type="inferred from homology"/>
<dbReference type="Gene3D" id="3.90.78.10">
    <property type="entry name" value="UDP-N-acetylenolpyruvoylglucosamine reductase, C-terminal domain"/>
    <property type="match status" value="1"/>
</dbReference>
<evidence type="ECO:0000256" key="10">
    <source>
        <dbReference type="ARBA" id="ARBA00022827"/>
    </source>
</evidence>
<dbReference type="Gene3D" id="3.30.465.10">
    <property type="match status" value="1"/>
</dbReference>
<dbReference type="NCBIfam" id="NF010478">
    <property type="entry name" value="PRK13903.1"/>
    <property type="match status" value="1"/>
</dbReference>
<dbReference type="NCBIfam" id="NF000755">
    <property type="entry name" value="PRK00046.1"/>
    <property type="match status" value="1"/>
</dbReference>
<keyword evidence="7 19" id="KW-0963">Cytoplasm</keyword>
<dbReference type="PROSITE" id="PS51387">
    <property type="entry name" value="FAD_PCMH"/>
    <property type="match status" value="1"/>
</dbReference>
<dbReference type="Proteomes" id="UP000242205">
    <property type="component" value="Chromosome"/>
</dbReference>
<dbReference type="InterPro" id="IPR036318">
    <property type="entry name" value="FAD-bd_PCMH-like_sf"/>
</dbReference>
<comment type="similarity">
    <text evidence="19">Belongs to the MurB family.</text>
</comment>
<dbReference type="Pfam" id="PF02873">
    <property type="entry name" value="MurB_C"/>
    <property type="match status" value="1"/>
</dbReference>
<dbReference type="PANTHER" id="PTHR21071:SF4">
    <property type="entry name" value="UDP-N-ACETYLENOLPYRUVOYLGLUCOSAMINE REDUCTASE"/>
    <property type="match status" value="1"/>
</dbReference>
<evidence type="ECO:0000256" key="6">
    <source>
        <dbReference type="ARBA" id="ARBA00015188"/>
    </source>
</evidence>
<dbReference type="InterPro" id="IPR003170">
    <property type="entry name" value="MurB"/>
</dbReference>
<dbReference type="InterPro" id="IPR036635">
    <property type="entry name" value="MurB_C_sf"/>
</dbReference>
<dbReference type="GO" id="GO:0005829">
    <property type="term" value="C:cytosol"/>
    <property type="evidence" value="ECO:0007669"/>
    <property type="project" value="TreeGrafter"/>
</dbReference>
<evidence type="ECO:0000256" key="2">
    <source>
        <dbReference type="ARBA" id="ARBA00003921"/>
    </source>
</evidence>
<keyword evidence="16 19" id="KW-0961">Cell wall biogenesis/degradation</keyword>
<dbReference type="InterPro" id="IPR006094">
    <property type="entry name" value="Oxid_FAD_bind_N"/>
</dbReference>
<dbReference type="HAMAP" id="MF_00037">
    <property type="entry name" value="MurB"/>
    <property type="match status" value="1"/>
</dbReference>